<dbReference type="PROSITE" id="PS51155">
    <property type="entry name" value="CHIT_BIND_RR_2"/>
    <property type="match status" value="1"/>
</dbReference>
<dbReference type="PROSITE" id="PS00233">
    <property type="entry name" value="CHIT_BIND_RR_1"/>
    <property type="match status" value="1"/>
</dbReference>
<feature type="chain" id="PRO_5044560134" evidence="3">
    <location>
        <begin position="18"/>
        <end position="92"/>
    </location>
</feature>
<reference evidence="6" key="2">
    <citation type="submission" date="2025-04" db="UniProtKB">
        <authorList>
            <consortium name="RefSeq"/>
        </authorList>
    </citation>
    <scope>IDENTIFICATION</scope>
    <source>
        <strain evidence="6">Aabys</strain>
    </source>
</reference>
<dbReference type="KEGG" id="mde:101891894"/>
<dbReference type="eggNOG" id="ENOG502TCUU">
    <property type="taxonomic scope" value="Eukaryota"/>
</dbReference>
<dbReference type="VEuPathDB" id="VectorBase:MDOA003189"/>
<evidence type="ECO:0000313" key="5">
    <source>
        <dbReference type="Proteomes" id="UP001652621"/>
    </source>
</evidence>
<keyword evidence="1 2" id="KW-0193">Cuticle</keyword>
<dbReference type="Proteomes" id="UP001652621">
    <property type="component" value="Unplaced"/>
</dbReference>
<dbReference type="PANTHER" id="PTHR10380:SF228">
    <property type="entry name" value="CUTICULAR PROTEIN 11A-RELATED"/>
    <property type="match status" value="1"/>
</dbReference>
<dbReference type="VEuPathDB" id="VectorBase:MDOMA2_009500"/>
<evidence type="ECO:0000256" key="1">
    <source>
        <dbReference type="ARBA" id="ARBA00022460"/>
    </source>
</evidence>
<dbReference type="GeneID" id="101891894"/>
<organism evidence="4">
    <name type="scientific">Musca domestica</name>
    <name type="common">House fly</name>
    <dbReference type="NCBI Taxonomy" id="7370"/>
    <lineage>
        <taxon>Eukaryota</taxon>
        <taxon>Metazoa</taxon>
        <taxon>Ecdysozoa</taxon>
        <taxon>Arthropoda</taxon>
        <taxon>Hexapoda</taxon>
        <taxon>Insecta</taxon>
        <taxon>Pterygota</taxon>
        <taxon>Neoptera</taxon>
        <taxon>Endopterygota</taxon>
        <taxon>Diptera</taxon>
        <taxon>Brachycera</taxon>
        <taxon>Muscomorpha</taxon>
        <taxon>Muscoidea</taxon>
        <taxon>Muscidae</taxon>
        <taxon>Musca</taxon>
    </lineage>
</organism>
<dbReference type="InterPro" id="IPR050468">
    <property type="entry name" value="Cuticle_Struct_Prot"/>
</dbReference>
<reference evidence="4" key="1">
    <citation type="submission" date="2020-05" db="UniProtKB">
        <authorList>
            <consortium name="EnsemblMetazoa"/>
        </authorList>
    </citation>
    <scope>IDENTIFICATION</scope>
    <source>
        <strain evidence="4">Aabys</strain>
    </source>
</reference>
<protein>
    <submittedName>
        <fullName evidence="6">Larval cuticle protein 9</fullName>
    </submittedName>
</protein>
<dbReference type="GO" id="GO:0062129">
    <property type="term" value="C:chitin-based extracellular matrix"/>
    <property type="evidence" value="ECO:0007669"/>
    <property type="project" value="TreeGrafter"/>
</dbReference>
<sequence>MKFTIVLFACLLAFAYANEEAEVVKEYSEVNPEDFKYGVELTNHIRAEQEGHLQDKDNWLVKGEYEYVSKEGKHVKVTYTADEHGYHPNVEQ</sequence>
<gene>
    <name evidence="4" type="primary">101891894</name>
    <name evidence="6" type="synonym">LOC101891894</name>
</gene>
<keyword evidence="3" id="KW-0732">Signal</keyword>
<evidence type="ECO:0000313" key="4">
    <source>
        <dbReference type="EnsemblMetazoa" id="MDOA003189-PA"/>
    </source>
</evidence>
<name>A0A1I8MBH1_MUSDO</name>
<dbReference type="OrthoDB" id="6629557at2759"/>
<dbReference type="InterPro" id="IPR000618">
    <property type="entry name" value="Insect_cuticle"/>
</dbReference>
<dbReference type="EnsemblMetazoa" id="MDOA003189-RA">
    <property type="protein sequence ID" value="MDOA003189-PA"/>
    <property type="gene ID" value="MDOA003189"/>
</dbReference>
<dbReference type="PANTHER" id="PTHR10380">
    <property type="entry name" value="CUTICLE PROTEIN"/>
    <property type="match status" value="1"/>
</dbReference>
<feature type="signal peptide" evidence="3">
    <location>
        <begin position="1"/>
        <end position="17"/>
    </location>
</feature>
<evidence type="ECO:0000256" key="3">
    <source>
        <dbReference type="SAM" id="SignalP"/>
    </source>
</evidence>
<accession>A0A1I8MBH1</accession>
<proteinExistence type="predicted"/>
<dbReference type="AlphaFoldDB" id="A0A1I8MBH1"/>
<dbReference type="InterPro" id="IPR031311">
    <property type="entry name" value="CHIT_BIND_RR_consensus"/>
</dbReference>
<evidence type="ECO:0000313" key="6">
    <source>
        <dbReference type="RefSeq" id="XP_005190215.1"/>
    </source>
</evidence>
<dbReference type="GO" id="GO:0008010">
    <property type="term" value="F:structural constituent of chitin-based larval cuticle"/>
    <property type="evidence" value="ECO:0007669"/>
    <property type="project" value="TreeGrafter"/>
</dbReference>
<dbReference type="RefSeq" id="XP_005190215.1">
    <property type="nucleotide sequence ID" value="XM_005190158.3"/>
</dbReference>
<dbReference type="Pfam" id="PF00379">
    <property type="entry name" value="Chitin_bind_4"/>
    <property type="match status" value="1"/>
</dbReference>
<keyword evidence="5" id="KW-1185">Reference proteome</keyword>
<evidence type="ECO:0000256" key="2">
    <source>
        <dbReference type="PROSITE-ProRule" id="PRU00497"/>
    </source>
</evidence>